<dbReference type="InterPro" id="IPR039425">
    <property type="entry name" value="RNA_pol_sigma-70-like"/>
</dbReference>
<keyword evidence="2 6" id="KW-0805">Transcription regulation</keyword>
<evidence type="ECO:0000313" key="9">
    <source>
        <dbReference type="EMBL" id="QDT31409.1"/>
    </source>
</evidence>
<evidence type="ECO:0000313" key="10">
    <source>
        <dbReference type="Proteomes" id="UP000315724"/>
    </source>
</evidence>
<dbReference type="CDD" id="cd06171">
    <property type="entry name" value="Sigma70_r4"/>
    <property type="match status" value="1"/>
</dbReference>
<proteinExistence type="inferred from homology"/>
<organism evidence="9 10">
    <name type="scientific">Thalassoglobus polymorphus</name>
    <dbReference type="NCBI Taxonomy" id="2527994"/>
    <lineage>
        <taxon>Bacteria</taxon>
        <taxon>Pseudomonadati</taxon>
        <taxon>Planctomycetota</taxon>
        <taxon>Planctomycetia</taxon>
        <taxon>Planctomycetales</taxon>
        <taxon>Planctomycetaceae</taxon>
        <taxon>Thalassoglobus</taxon>
    </lineage>
</organism>
<dbReference type="GO" id="GO:0006352">
    <property type="term" value="P:DNA-templated transcription initiation"/>
    <property type="evidence" value="ECO:0007669"/>
    <property type="project" value="InterPro"/>
</dbReference>
<dbReference type="InterPro" id="IPR013324">
    <property type="entry name" value="RNA_pol_sigma_r3/r4-like"/>
</dbReference>
<dbReference type="Gene3D" id="1.10.1740.10">
    <property type="match status" value="1"/>
</dbReference>
<keyword evidence="10" id="KW-1185">Reference proteome</keyword>
<dbReference type="OrthoDB" id="9795666at2"/>
<dbReference type="Pfam" id="PF04542">
    <property type="entry name" value="Sigma70_r2"/>
    <property type="match status" value="1"/>
</dbReference>
<evidence type="ECO:0000259" key="8">
    <source>
        <dbReference type="Pfam" id="PF08281"/>
    </source>
</evidence>
<dbReference type="Pfam" id="PF08281">
    <property type="entry name" value="Sigma70_r4_2"/>
    <property type="match status" value="1"/>
</dbReference>
<gene>
    <name evidence="9" type="primary">sigW_1</name>
    <name evidence="9" type="ORF">Mal48_06420</name>
</gene>
<keyword evidence="5 6" id="KW-0804">Transcription</keyword>
<dbReference type="EMBL" id="CP036267">
    <property type="protein sequence ID" value="QDT31409.1"/>
    <property type="molecule type" value="Genomic_DNA"/>
</dbReference>
<dbReference type="InterPro" id="IPR013249">
    <property type="entry name" value="RNA_pol_sigma70_r4_t2"/>
</dbReference>
<dbReference type="AlphaFoldDB" id="A0A517QIF1"/>
<dbReference type="InterPro" id="IPR000838">
    <property type="entry name" value="RNA_pol_sigma70_ECF_CS"/>
</dbReference>
<reference evidence="9 10" key="1">
    <citation type="submission" date="2019-02" db="EMBL/GenBank/DDBJ databases">
        <title>Deep-cultivation of Planctomycetes and their phenomic and genomic characterization uncovers novel biology.</title>
        <authorList>
            <person name="Wiegand S."/>
            <person name="Jogler M."/>
            <person name="Boedeker C."/>
            <person name="Pinto D."/>
            <person name="Vollmers J."/>
            <person name="Rivas-Marin E."/>
            <person name="Kohn T."/>
            <person name="Peeters S.H."/>
            <person name="Heuer A."/>
            <person name="Rast P."/>
            <person name="Oberbeckmann S."/>
            <person name="Bunk B."/>
            <person name="Jeske O."/>
            <person name="Meyerdierks A."/>
            <person name="Storesund J.E."/>
            <person name="Kallscheuer N."/>
            <person name="Luecker S."/>
            <person name="Lage O.M."/>
            <person name="Pohl T."/>
            <person name="Merkel B.J."/>
            <person name="Hornburger P."/>
            <person name="Mueller R.-W."/>
            <person name="Bruemmer F."/>
            <person name="Labrenz M."/>
            <person name="Spormann A.M."/>
            <person name="Op den Camp H."/>
            <person name="Overmann J."/>
            <person name="Amann R."/>
            <person name="Jetten M.S.M."/>
            <person name="Mascher T."/>
            <person name="Medema M.H."/>
            <person name="Devos D.P."/>
            <person name="Kaster A.-K."/>
            <person name="Ovreas L."/>
            <person name="Rohde M."/>
            <person name="Galperin M.Y."/>
            <person name="Jogler C."/>
        </authorList>
    </citation>
    <scope>NUCLEOTIDE SEQUENCE [LARGE SCALE GENOMIC DNA]</scope>
    <source>
        <strain evidence="9 10">Mal48</strain>
    </source>
</reference>
<sequence>MLRVKNGDDSAFAQIVERYQNRLIGIFTSMFADSALAEDLAQEVFLRIYRAKQGYEPTAKLSTWIFQIANNLASNSRRSKGRKKEVQFHVGSSGSQPVQVGENNVAEKSALMPTRQLDKSELQECVQSALGVLNERQRMAILLHRFEGMSYADIAESMQLSPQAVKSLLSRARENLREALESFIT</sequence>
<dbReference type="InterPro" id="IPR014284">
    <property type="entry name" value="RNA_pol_sigma-70_dom"/>
</dbReference>
<dbReference type="Gene3D" id="1.10.10.10">
    <property type="entry name" value="Winged helix-like DNA-binding domain superfamily/Winged helix DNA-binding domain"/>
    <property type="match status" value="1"/>
</dbReference>
<accession>A0A517QIF1</accession>
<dbReference type="InterPro" id="IPR007627">
    <property type="entry name" value="RNA_pol_sigma70_r2"/>
</dbReference>
<protein>
    <recommendedName>
        <fullName evidence="6">RNA polymerase sigma factor</fullName>
    </recommendedName>
</protein>
<dbReference type="Proteomes" id="UP000315724">
    <property type="component" value="Chromosome"/>
</dbReference>
<evidence type="ECO:0000256" key="2">
    <source>
        <dbReference type="ARBA" id="ARBA00023015"/>
    </source>
</evidence>
<dbReference type="SUPFAM" id="SSF88946">
    <property type="entry name" value="Sigma2 domain of RNA polymerase sigma factors"/>
    <property type="match status" value="1"/>
</dbReference>
<evidence type="ECO:0000256" key="3">
    <source>
        <dbReference type="ARBA" id="ARBA00023082"/>
    </source>
</evidence>
<feature type="domain" description="RNA polymerase sigma factor 70 region 4 type 2" evidence="8">
    <location>
        <begin position="124"/>
        <end position="176"/>
    </location>
</feature>
<comment type="similarity">
    <text evidence="1 6">Belongs to the sigma-70 factor family. ECF subfamily.</text>
</comment>
<evidence type="ECO:0000256" key="1">
    <source>
        <dbReference type="ARBA" id="ARBA00010641"/>
    </source>
</evidence>
<name>A0A517QIF1_9PLAN</name>
<keyword evidence="3 6" id="KW-0731">Sigma factor</keyword>
<evidence type="ECO:0000256" key="5">
    <source>
        <dbReference type="ARBA" id="ARBA00023163"/>
    </source>
</evidence>
<dbReference type="PANTHER" id="PTHR43133">
    <property type="entry name" value="RNA POLYMERASE ECF-TYPE SIGMA FACTO"/>
    <property type="match status" value="1"/>
</dbReference>
<keyword evidence="4 6" id="KW-0238">DNA-binding</keyword>
<dbReference type="InterPro" id="IPR013325">
    <property type="entry name" value="RNA_pol_sigma_r2"/>
</dbReference>
<dbReference type="GO" id="GO:0003677">
    <property type="term" value="F:DNA binding"/>
    <property type="evidence" value="ECO:0007669"/>
    <property type="project" value="UniProtKB-KW"/>
</dbReference>
<evidence type="ECO:0000259" key="7">
    <source>
        <dbReference type="Pfam" id="PF04542"/>
    </source>
</evidence>
<dbReference type="GO" id="GO:0016987">
    <property type="term" value="F:sigma factor activity"/>
    <property type="evidence" value="ECO:0007669"/>
    <property type="project" value="UniProtKB-KW"/>
</dbReference>
<dbReference type="NCBIfam" id="TIGR02937">
    <property type="entry name" value="sigma70-ECF"/>
    <property type="match status" value="1"/>
</dbReference>
<evidence type="ECO:0000256" key="6">
    <source>
        <dbReference type="RuleBase" id="RU000716"/>
    </source>
</evidence>
<dbReference type="InterPro" id="IPR036388">
    <property type="entry name" value="WH-like_DNA-bd_sf"/>
</dbReference>
<feature type="domain" description="RNA polymerase sigma-70 region 2" evidence="7">
    <location>
        <begin position="15"/>
        <end position="82"/>
    </location>
</feature>
<evidence type="ECO:0000256" key="4">
    <source>
        <dbReference type="ARBA" id="ARBA00023125"/>
    </source>
</evidence>
<dbReference type="KEGG" id="tpol:Mal48_06420"/>
<dbReference type="PROSITE" id="PS01063">
    <property type="entry name" value="SIGMA70_ECF"/>
    <property type="match status" value="1"/>
</dbReference>
<dbReference type="PANTHER" id="PTHR43133:SF8">
    <property type="entry name" value="RNA POLYMERASE SIGMA FACTOR HI_1459-RELATED"/>
    <property type="match status" value="1"/>
</dbReference>
<dbReference type="SUPFAM" id="SSF88659">
    <property type="entry name" value="Sigma3 and sigma4 domains of RNA polymerase sigma factors"/>
    <property type="match status" value="1"/>
</dbReference>